<dbReference type="Pfam" id="PF16916">
    <property type="entry name" value="ZT_dimer"/>
    <property type="match status" value="1"/>
</dbReference>
<keyword evidence="6 8" id="KW-1133">Transmembrane helix</keyword>
<evidence type="ECO:0008006" key="13">
    <source>
        <dbReference type="Google" id="ProtNLM"/>
    </source>
</evidence>
<gene>
    <name evidence="11" type="ORF">PoMZ_06251</name>
</gene>
<accession>A0A4P7NQ62</accession>
<keyword evidence="3" id="KW-0813">Transport</keyword>
<feature type="domain" description="Cation efflux protein transmembrane" evidence="9">
    <location>
        <begin position="11"/>
        <end position="256"/>
    </location>
</feature>
<evidence type="ECO:0000259" key="10">
    <source>
        <dbReference type="Pfam" id="PF16916"/>
    </source>
</evidence>
<evidence type="ECO:0000259" key="9">
    <source>
        <dbReference type="Pfam" id="PF01545"/>
    </source>
</evidence>
<evidence type="ECO:0000313" key="12">
    <source>
        <dbReference type="Proteomes" id="UP000294847"/>
    </source>
</evidence>
<dbReference type="GO" id="GO:0005385">
    <property type="term" value="F:zinc ion transmembrane transporter activity"/>
    <property type="evidence" value="ECO:0007669"/>
    <property type="project" value="TreeGrafter"/>
</dbReference>
<evidence type="ECO:0000256" key="5">
    <source>
        <dbReference type="ARBA" id="ARBA00022833"/>
    </source>
</evidence>
<feature type="transmembrane region" description="Helical" evidence="8">
    <location>
        <begin position="42"/>
        <end position="60"/>
    </location>
</feature>
<dbReference type="GO" id="GO:0006882">
    <property type="term" value="P:intracellular zinc ion homeostasis"/>
    <property type="evidence" value="ECO:0007669"/>
    <property type="project" value="TreeGrafter"/>
</dbReference>
<dbReference type="InterPro" id="IPR058533">
    <property type="entry name" value="Cation_efflux_TM"/>
</dbReference>
<feature type="transmembrane region" description="Helical" evidence="8">
    <location>
        <begin position="80"/>
        <end position="102"/>
    </location>
</feature>
<dbReference type="GO" id="GO:0016020">
    <property type="term" value="C:membrane"/>
    <property type="evidence" value="ECO:0007669"/>
    <property type="project" value="UniProtKB-SubCell"/>
</dbReference>
<evidence type="ECO:0000256" key="4">
    <source>
        <dbReference type="ARBA" id="ARBA00022692"/>
    </source>
</evidence>
<dbReference type="InterPro" id="IPR027470">
    <property type="entry name" value="Cation_efflux_CTD"/>
</dbReference>
<dbReference type="Gene3D" id="1.20.1510.10">
    <property type="entry name" value="Cation efflux protein transmembrane domain"/>
    <property type="match status" value="1"/>
</dbReference>
<sequence length="393" mass="43279">MVFHISRKSRIIIAISISALFFIAELYVAFRTRSLALMADAFHYINDVVSFVIGLVAIMLSERKETPPEMLSFGWQRATILGSFFNGVFLLALGLSIFLQSIERFVSLEHMEDPFLVLIMGCIGLGLNIISIIFLHGTVSVFYAVILLQDTVFADDGDVQNIMIIPVDILTVTHTASNMNMQTNQSRTIHGTLWMHMLNMLNIGTTSKLPWPRVMLMILTSSEARFYADPAISTFIAIMIFVTAVPLVRKSGEILLQSVPVGLSPSDVTHDLEKIPGVDSVHHLHIWRLDQTKTVASVHVVVKDEAISDFMTKARTVTECLHAYGIHTAIIQPEVAFHQGPALPAVISDEDQASIGISTLVPASSSSSSNTGQRGTRCQMPCSSLCEDLRCCT</sequence>
<dbReference type="Proteomes" id="UP000294847">
    <property type="component" value="Chromosome 6"/>
</dbReference>
<comment type="similarity">
    <text evidence="2">Belongs to the cation diffusion facilitator (CDF) transporter (TC 2.A.4) family. SLC30A subfamily.</text>
</comment>
<dbReference type="SUPFAM" id="SSF161111">
    <property type="entry name" value="Cation efflux protein transmembrane domain-like"/>
    <property type="match status" value="1"/>
</dbReference>
<evidence type="ECO:0000256" key="7">
    <source>
        <dbReference type="ARBA" id="ARBA00023136"/>
    </source>
</evidence>
<dbReference type="SUPFAM" id="SSF160240">
    <property type="entry name" value="Cation efflux protein cytoplasmic domain-like"/>
    <property type="match status" value="1"/>
</dbReference>
<feature type="domain" description="Cation efflux protein cytoplasmic" evidence="10">
    <location>
        <begin position="267"/>
        <end position="334"/>
    </location>
</feature>
<evidence type="ECO:0000256" key="2">
    <source>
        <dbReference type="ARBA" id="ARBA00008873"/>
    </source>
</evidence>
<evidence type="ECO:0000313" key="11">
    <source>
        <dbReference type="EMBL" id="QBZ64553.1"/>
    </source>
</evidence>
<protein>
    <recommendedName>
        <fullName evidence="13">Cation efflux system protein czcD</fullName>
    </recommendedName>
</protein>
<dbReference type="PANTHER" id="PTHR45820:SF5">
    <property type="entry name" value="DIFFUSION FACILITATOR FAMILY METAL ION TRANSPORTER, PUTATIVE-RELATED"/>
    <property type="match status" value="1"/>
</dbReference>
<dbReference type="Pfam" id="PF01545">
    <property type="entry name" value="Cation_efflux"/>
    <property type="match status" value="1"/>
</dbReference>
<evidence type="ECO:0000256" key="1">
    <source>
        <dbReference type="ARBA" id="ARBA00004141"/>
    </source>
</evidence>
<comment type="subcellular location">
    <subcellularLocation>
        <location evidence="1">Membrane</location>
        <topology evidence="1">Multi-pass membrane protein</topology>
    </subcellularLocation>
</comment>
<evidence type="ECO:0000256" key="6">
    <source>
        <dbReference type="ARBA" id="ARBA00022989"/>
    </source>
</evidence>
<keyword evidence="7 8" id="KW-0472">Membrane</keyword>
<proteinExistence type="inferred from homology"/>
<feature type="transmembrane region" description="Helical" evidence="8">
    <location>
        <begin position="114"/>
        <end position="135"/>
    </location>
</feature>
<feature type="transmembrane region" description="Helical" evidence="8">
    <location>
        <begin position="12"/>
        <end position="30"/>
    </location>
</feature>
<feature type="transmembrane region" description="Helical" evidence="8">
    <location>
        <begin position="231"/>
        <end position="248"/>
    </location>
</feature>
<evidence type="ECO:0000256" key="8">
    <source>
        <dbReference type="SAM" id="Phobius"/>
    </source>
</evidence>
<name>A0A4P7NQ62_PYROR</name>
<dbReference type="InterPro" id="IPR027469">
    <property type="entry name" value="Cation_efflux_TMD_sf"/>
</dbReference>
<reference evidence="11 12" key="1">
    <citation type="journal article" date="2019" name="Mol. Biol. Evol.">
        <title>Blast fungal genomes show frequent chromosomal changes, gene gains and losses, and effector gene turnover.</title>
        <authorList>
            <person name="Gomez Luciano L.B."/>
            <person name="Jason Tsai I."/>
            <person name="Chuma I."/>
            <person name="Tosa Y."/>
            <person name="Chen Y.H."/>
            <person name="Li J.Y."/>
            <person name="Li M.Y."/>
            <person name="Jade Lu M.Y."/>
            <person name="Nakayashiki H."/>
            <person name="Li W.H."/>
        </authorList>
    </citation>
    <scope>NUCLEOTIDE SEQUENCE [LARGE SCALE GENOMIC DNA]</scope>
    <source>
        <strain evidence="11">MZ5-1-6</strain>
    </source>
</reference>
<dbReference type="PANTHER" id="PTHR45820">
    <property type="entry name" value="FI23527P1"/>
    <property type="match status" value="1"/>
</dbReference>
<dbReference type="EMBL" id="CP034209">
    <property type="protein sequence ID" value="QBZ64553.1"/>
    <property type="molecule type" value="Genomic_DNA"/>
</dbReference>
<evidence type="ECO:0000256" key="3">
    <source>
        <dbReference type="ARBA" id="ARBA00022448"/>
    </source>
</evidence>
<dbReference type="AlphaFoldDB" id="A0A4P7NQ62"/>
<dbReference type="InterPro" id="IPR002524">
    <property type="entry name" value="Cation_efflux"/>
</dbReference>
<dbReference type="NCBIfam" id="TIGR01297">
    <property type="entry name" value="CDF"/>
    <property type="match status" value="1"/>
</dbReference>
<keyword evidence="5" id="KW-0862">Zinc</keyword>
<dbReference type="InterPro" id="IPR036837">
    <property type="entry name" value="Cation_efflux_CTD_sf"/>
</dbReference>
<organism evidence="11 12">
    <name type="scientific">Pyricularia oryzae</name>
    <name type="common">Rice blast fungus</name>
    <name type="synonym">Magnaporthe oryzae</name>
    <dbReference type="NCBI Taxonomy" id="318829"/>
    <lineage>
        <taxon>Eukaryota</taxon>
        <taxon>Fungi</taxon>
        <taxon>Dikarya</taxon>
        <taxon>Ascomycota</taxon>
        <taxon>Pezizomycotina</taxon>
        <taxon>Sordariomycetes</taxon>
        <taxon>Sordariomycetidae</taxon>
        <taxon>Magnaporthales</taxon>
        <taxon>Pyriculariaceae</taxon>
        <taxon>Pyricularia</taxon>
    </lineage>
</organism>
<keyword evidence="4 8" id="KW-0812">Transmembrane</keyword>